<evidence type="ECO:0000259" key="13">
    <source>
        <dbReference type="PROSITE" id="PS50051"/>
    </source>
</evidence>
<keyword evidence="3 11" id="KW-0235">DNA replication</keyword>
<keyword evidence="4 10" id="KW-0547">Nucleotide-binding</keyword>
<evidence type="ECO:0000256" key="8">
    <source>
        <dbReference type="ARBA" id="ARBA00023125"/>
    </source>
</evidence>
<dbReference type="InterPro" id="IPR003593">
    <property type="entry name" value="AAA+_ATPase"/>
</dbReference>
<dbReference type="InterPro" id="IPR036388">
    <property type="entry name" value="WH-like_DNA-bd_sf"/>
</dbReference>
<dbReference type="PROSITE" id="PS00847">
    <property type="entry name" value="MCM_1"/>
    <property type="match status" value="1"/>
</dbReference>
<evidence type="ECO:0000256" key="10">
    <source>
        <dbReference type="RuleBase" id="RU004070"/>
    </source>
</evidence>
<dbReference type="InterPro" id="IPR031327">
    <property type="entry name" value="MCM"/>
</dbReference>
<comment type="catalytic activity">
    <reaction evidence="11">
        <text>ATP + H2O = ADP + phosphate + H(+)</text>
        <dbReference type="Rhea" id="RHEA:13065"/>
        <dbReference type="ChEBI" id="CHEBI:15377"/>
        <dbReference type="ChEBI" id="CHEBI:15378"/>
        <dbReference type="ChEBI" id="CHEBI:30616"/>
        <dbReference type="ChEBI" id="CHEBI:43474"/>
        <dbReference type="ChEBI" id="CHEBI:456216"/>
        <dbReference type="EC" id="3.6.4.12"/>
    </reaction>
</comment>
<dbReference type="SMART" id="SM00382">
    <property type="entry name" value="AAA"/>
    <property type="match status" value="1"/>
</dbReference>
<evidence type="ECO:0000313" key="14">
    <source>
        <dbReference type="EMBL" id="KAK6623956.1"/>
    </source>
</evidence>
<dbReference type="Pfam" id="PF17207">
    <property type="entry name" value="MCM_OB"/>
    <property type="match status" value="1"/>
</dbReference>
<keyword evidence="6 11" id="KW-0347">Helicase</keyword>
<dbReference type="SUPFAM" id="SSF50249">
    <property type="entry name" value="Nucleic acid-binding proteins"/>
    <property type="match status" value="1"/>
</dbReference>
<gene>
    <name evidence="14" type="ORF">RUM44_010812</name>
</gene>
<comment type="subcellular location">
    <subcellularLocation>
        <location evidence="1">Nucleus</location>
    </subcellularLocation>
</comment>
<proteinExistence type="inferred from homology"/>
<keyword evidence="9 11" id="KW-0539">Nucleus</keyword>
<dbReference type="PROSITE" id="PS50051">
    <property type="entry name" value="MCM_2"/>
    <property type="match status" value="1"/>
</dbReference>
<evidence type="ECO:0000256" key="12">
    <source>
        <dbReference type="SAM" id="MobiDB-lite"/>
    </source>
</evidence>
<dbReference type="PRINTS" id="PR01657">
    <property type="entry name" value="MCMFAMILY"/>
</dbReference>
<dbReference type="SMART" id="SM00350">
    <property type="entry name" value="MCM"/>
    <property type="match status" value="1"/>
</dbReference>
<protein>
    <recommendedName>
        <fullName evidence="11">DNA replication licensing factor MCM4</fullName>
        <ecNumber evidence="11">3.6.4.12</ecNumber>
    </recommendedName>
</protein>
<dbReference type="Gene3D" id="3.40.50.300">
    <property type="entry name" value="P-loop containing nucleotide triphosphate hydrolases"/>
    <property type="match status" value="1"/>
</dbReference>
<keyword evidence="15" id="KW-1185">Reference proteome</keyword>
<dbReference type="Gene3D" id="1.10.10.10">
    <property type="entry name" value="Winged helix-like DNA-binding domain superfamily/Winged helix DNA-binding domain"/>
    <property type="match status" value="1"/>
</dbReference>
<keyword evidence="5 11" id="KW-0378">Hydrolase</keyword>
<feature type="compositionally biased region" description="Polar residues" evidence="12">
    <location>
        <begin position="48"/>
        <end position="57"/>
    </location>
</feature>
<dbReference type="CDD" id="cd17755">
    <property type="entry name" value="MCM4"/>
    <property type="match status" value="1"/>
</dbReference>
<dbReference type="PANTHER" id="PTHR11630">
    <property type="entry name" value="DNA REPLICATION LICENSING FACTOR MCM FAMILY MEMBER"/>
    <property type="match status" value="1"/>
</dbReference>
<dbReference type="InterPro" id="IPR027417">
    <property type="entry name" value="P-loop_NTPase"/>
</dbReference>
<comment type="similarity">
    <text evidence="2 10">Belongs to the MCM family.</text>
</comment>
<name>A0ABR1AND0_POLSC</name>
<comment type="caution">
    <text evidence="14">The sequence shown here is derived from an EMBL/GenBank/DDBJ whole genome shotgun (WGS) entry which is preliminary data.</text>
</comment>
<dbReference type="InterPro" id="IPR012340">
    <property type="entry name" value="NA-bd_OB-fold"/>
</dbReference>
<dbReference type="InterPro" id="IPR001208">
    <property type="entry name" value="MCM_dom"/>
</dbReference>
<evidence type="ECO:0000313" key="15">
    <source>
        <dbReference type="Proteomes" id="UP001359485"/>
    </source>
</evidence>
<evidence type="ECO:0000256" key="6">
    <source>
        <dbReference type="ARBA" id="ARBA00022806"/>
    </source>
</evidence>
<dbReference type="Gene3D" id="3.30.1640.10">
    <property type="entry name" value="mini-chromosome maintenance (MCM) complex, chain A, domain 1"/>
    <property type="match status" value="1"/>
</dbReference>
<evidence type="ECO:0000256" key="4">
    <source>
        <dbReference type="ARBA" id="ARBA00022741"/>
    </source>
</evidence>
<sequence>MPGSVSKKNLRSSDDQESSGNAEGRASSRLDSNDTQPSTPGTPGRANSIRSTPTRQQAGDGPYDGNVVPESWDGMSSPRRNLGTSPYVGLSEIDLSSPLNYGTPSSLASVRTPRAGIQDTPIRLRPDLQMEKRIRTVNVEPDQPASSPGMNGGSTPVHDTDAQLVIWGTDVVVNHCKAKFKRFILSFMDSDTDIDERYDGINVEEPFYLQKLKEINTLEEPFLNVNCAHLQTFDAVLYWQLVSYPQEVIPIFDMAINEMFFERYPAAVLKFQIQVRPYNVQKTDSMRTLNPEDVDQLISVSGMVIRTSNVSPEMREALFRCSVCDKECDVEIDRGRIVEPTFCDSCNTNHSFQLIHNRCSFTDRQMVKLQESPENMPPGQTPHTIVLFAHNNLVDYVQSGDRVTATGIYRAVPIQANPRQRNVKAAYKTYIDVLHFRKLDKKRLYDLIDGTMHAFTQERLEEIKKLADKDDLYERLARAIAPSIYENLDIKKGILLQLFGGTKKKFETSGRKNFRADINILLCGDPGTSKSQLLQYVYNLLPRSQYTSGKGSSAVGLTAYVTKDPETRQIVLQTGALVLADNGVCCIDEFDKMNDSTRSVLHEVMEQQTLSIAKAGIICQLNARTSILAAANPIESQWNKNKTIIENIHLPHTLMSRFDLIFLILDPQNELYDKRLARHLVSLYFTQSGVENEQLLEMSLLRDYIAYAKEHVHPKLTQDSKDRLITAYVEMRKLGSGRGHISAYPRQLESLIRLAEAHAKLRLSETVDLQDVEEAYRLHREAVKQSATDPLSGKIDVGILTTGLSSAARKKRMELAAALKKLIECTSKTSQTMNLGKLLTEFRQTSQLMITKEMFEDALKDLQDDGVVVMVNKNTIRIH</sequence>
<evidence type="ECO:0000256" key="5">
    <source>
        <dbReference type="ARBA" id="ARBA00022801"/>
    </source>
</evidence>
<comment type="function">
    <text evidence="11">Acts as component of the MCM2-7 complex (MCM complex) which is the replicative helicase essential for 'once per cell cycle' DNA replication initiation and elongation in eukaryotic cells. The active ATPase sites in the MCM2-7 ring are formed through the interaction surfaces of two neighboring subunits such that a critical structure of a conserved arginine finger motif is provided in trans relative to the ATP-binding site of the Walker A box of the adjacent subunit. The six ATPase active sites, however, are likely to contribute differentially to the complex helicase activity.</text>
</comment>
<dbReference type="InterPro" id="IPR041562">
    <property type="entry name" value="MCM_lid"/>
</dbReference>
<dbReference type="Proteomes" id="UP001359485">
    <property type="component" value="Unassembled WGS sequence"/>
</dbReference>
<dbReference type="PRINTS" id="PR01660">
    <property type="entry name" value="MCMPROTEIN4"/>
</dbReference>
<dbReference type="EC" id="3.6.4.12" evidence="11"/>
<evidence type="ECO:0000256" key="3">
    <source>
        <dbReference type="ARBA" id="ARBA00022705"/>
    </source>
</evidence>
<dbReference type="Pfam" id="PF14551">
    <property type="entry name" value="MCM_N"/>
    <property type="match status" value="1"/>
</dbReference>
<dbReference type="EMBL" id="JAWJWF010000046">
    <property type="protein sequence ID" value="KAK6623956.1"/>
    <property type="molecule type" value="Genomic_DNA"/>
</dbReference>
<dbReference type="InterPro" id="IPR033762">
    <property type="entry name" value="MCM_OB"/>
</dbReference>
<dbReference type="InterPro" id="IPR018525">
    <property type="entry name" value="MCM_CS"/>
</dbReference>
<keyword evidence="7 10" id="KW-0067">ATP-binding</keyword>
<feature type="region of interest" description="Disordered" evidence="12">
    <location>
        <begin position="1"/>
        <end position="80"/>
    </location>
</feature>
<reference evidence="14 15" key="1">
    <citation type="submission" date="2023-09" db="EMBL/GenBank/DDBJ databases">
        <title>Genomes of two closely related lineages of the louse Polyplax serrata with different host specificities.</title>
        <authorList>
            <person name="Martinu J."/>
            <person name="Tarabai H."/>
            <person name="Stefka J."/>
            <person name="Hypsa V."/>
        </authorList>
    </citation>
    <scope>NUCLEOTIDE SEQUENCE [LARGE SCALE GENOMIC DNA]</scope>
    <source>
        <strain evidence="14">98ZLc_SE</strain>
    </source>
</reference>
<comment type="subunit">
    <text evidence="11">Component of the MCM2-7 complex.</text>
</comment>
<dbReference type="PANTHER" id="PTHR11630:SF66">
    <property type="entry name" value="DNA REPLICATION LICENSING FACTOR MCM4"/>
    <property type="match status" value="1"/>
</dbReference>
<dbReference type="SUPFAM" id="SSF52540">
    <property type="entry name" value="P-loop containing nucleoside triphosphate hydrolases"/>
    <property type="match status" value="1"/>
</dbReference>
<evidence type="ECO:0000256" key="2">
    <source>
        <dbReference type="ARBA" id="ARBA00008010"/>
    </source>
</evidence>
<dbReference type="Gene3D" id="2.20.28.10">
    <property type="match status" value="1"/>
</dbReference>
<accession>A0ABR1AND0</accession>
<evidence type="ECO:0000256" key="7">
    <source>
        <dbReference type="ARBA" id="ARBA00022840"/>
    </source>
</evidence>
<keyword evidence="8 10" id="KW-0238">DNA-binding</keyword>
<evidence type="ECO:0000256" key="11">
    <source>
        <dbReference type="RuleBase" id="RU368062"/>
    </source>
</evidence>
<dbReference type="Gene3D" id="2.40.50.140">
    <property type="entry name" value="Nucleic acid-binding proteins"/>
    <property type="match status" value="1"/>
</dbReference>
<dbReference type="Pfam" id="PF00493">
    <property type="entry name" value="MCM"/>
    <property type="match status" value="1"/>
</dbReference>
<feature type="domain" description="MCM C-terminal AAA(+) ATPase" evidence="13">
    <location>
        <begin position="472"/>
        <end position="680"/>
    </location>
</feature>
<evidence type="ECO:0000256" key="1">
    <source>
        <dbReference type="ARBA" id="ARBA00004123"/>
    </source>
</evidence>
<organism evidence="14 15">
    <name type="scientific">Polyplax serrata</name>
    <name type="common">Common mouse louse</name>
    <dbReference type="NCBI Taxonomy" id="468196"/>
    <lineage>
        <taxon>Eukaryota</taxon>
        <taxon>Metazoa</taxon>
        <taxon>Ecdysozoa</taxon>
        <taxon>Arthropoda</taxon>
        <taxon>Hexapoda</taxon>
        <taxon>Insecta</taxon>
        <taxon>Pterygota</taxon>
        <taxon>Neoptera</taxon>
        <taxon>Paraneoptera</taxon>
        <taxon>Psocodea</taxon>
        <taxon>Troctomorpha</taxon>
        <taxon>Phthiraptera</taxon>
        <taxon>Anoplura</taxon>
        <taxon>Polyplacidae</taxon>
        <taxon>Polyplax</taxon>
    </lineage>
</organism>
<dbReference type="Pfam" id="PF17855">
    <property type="entry name" value="MCM_lid"/>
    <property type="match status" value="1"/>
</dbReference>
<dbReference type="InterPro" id="IPR008047">
    <property type="entry name" value="MCM_4"/>
</dbReference>
<evidence type="ECO:0000256" key="9">
    <source>
        <dbReference type="ARBA" id="ARBA00023242"/>
    </source>
</evidence>
<dbReference type="Pfam" id="PF21128">
    <property type="entry name" value="WHD_MCM4"/>
    <property type="match status" value="1"/>
</dbReference>
<dbReference type="InterPro" id="IPR027925">
    <property type="entry name" value="MCM_N"/>
</dbReference>